<gene>
    <name evidence="1" type="ORF">ECANGB1_1074</name>
</gene>
<evidence type="ECO:0000313" key="1">
    <source>
        <dbReference type="EMBL" id="ORD94148.1"/>
    </source>
</evidence>
<dbReference type="Proteomes" id="UP000192639">
    <property type="component" value="Unassembled WGS sequence"/>
</dbReference>
<protein>
    <submittedName>
        <fullName evidence="1">Uncharacterized protein</fullName>
    </submittedName>
</protein>
<sequence length="79" mass="9089">MGNGIHNILETTILIEVPGKYSFIICDLLTEYRELYIWISTGSNSTSGIIKIHVQHNVFLYIISFLTKQCFQRIKANII</sequence>
<proteinExistence type="predicted"/>
<dbReference type="VEuPathDB" id="MicrosporidiaDB:ECANGB1_1074"/>
<comment type="caution">
    <text evidence="1">The sequence shown here is derived from an EMBL/GenBank/DDBJ whole genome shotgun (WGS) entry which is preliminary data.</text>
</comment>
<dbReference type="EMBL" id="LWDP01000030">
    <property type="protein sequence ID" value="ORD94148.1"/>
    <property type="molecule type" value="Genomic_DNA"/>
</dbReference>
<reference evidence="1 2" key="1">
    <citation type="journal article" date="2017" name="Environ. Microbiol.">
        <title>Decay of the glycolytic pathway and adaptation to intranuclear parasitism within Enterocytozoonidae microsporidia.</title>
        <authorList>
            <person name="Wiredu Boakye D."/>
            <person name="Jaroenlak P."/>
            <person name="Prachumwat A."/>
            <person name="Williams T.A."/>
            <person name="Bateman K.S."/>
            <person name="Itsathitphaisarn O."/>
            <person name="Sritunyalucksana K."/>
            <person name="Paszkiewicz K.H."/>
            <person name="Moore K.A."/>
            <person name="Stentiford G.D."/>
            <person name="Williams B.A."/>
        </authorList>
    </citation>
    <scope>NUCLEOTIDE SEQUENCE [LARGE SCALE GENOMIC DNA]</scope>
    <source>
        <strain evidence="1 2">GB1</strain>
    </source>
</reference>
<name>A0A1Y1S7J8_9MICR</name>
<organism evidence="1 2">
    <name type="scientific">Enterospora canceri</name>
    <dbReference type="NCBI Taxonomy" id="1081671"/>
    <lineage>
        <taxon>Eukaryota</taxon>
        <taxon>Fungi</taxon>
        <taxon>Fungi incertae sedis</taxon>
        <taxon>Microsporidia</taxon>
        <taxon>Enterocytozoonidae</taxon>
        <taxon>Enterospora</taxon>
    </lineage>
</organism>
<evidence type="ECO:0000313" key="2">
    <source>
        <dbReference type="Proteomes" id="UP000192639"/>
    </source>
</evidence>
<dbReference type="AlphaFoldDB" id="A0A1Y1S7J8"/>
<keyword evidence="2" id="KW-1185">Reference proteome</keyword>
<accession>A0A1Y1S7J8</accession>